<dbReference type="Proteomes" id="UP000053902">
    <property type="component" value="Unassembled WGS sequence"/>
</dbReference>
<accession>A0A078LS54</accession>
<dbReference type="EMBL" id="CCSF01000001">
    <property type="protein sequence ID" value="CDZ94100.1"/>
    <property type="molecule type" value="Genomic_DNA"/>
</dbReference>
<keyword evidence="1" id="KW-0805">Transcription regulation</keyword>
<dbReference type="InterPro" id="IPR002577">
    <property type="entry name" value="HTH_HxlR"/>
</dbReference>
<dbReference type="AlphaFoldDB" id="A0A078LS54"/>
<name>A0A078LS54_9PSED</name>
<dbReference type="PANTHER" id="PTHR33204:SF18">
    <property type="entry name" value="TRANSCRIPTIONAL REGULATORY PROTEIN"/>
    <property type="match status" value="1"/>
</dbReference>
<sequence>MERVSFEDRNCSLARALDVLGDWWNVLIIREALWGTHKFDDFQRHLGMSKGILSKRLKLLQEHGILEKRSQGNSVDYFLTAKGREVQTVIISIMQWGDRWYPQAEGSPVVLVNRQTGVPLAPLGLQDSEGTPLELTDIGLCAGPGANEETRERIRQIQRRQAPS</sequence>
<feature type="domain" description="HTH hxlR-type" evidence="4">
    <location>
        <begin position="11"/>
        <end position="105"/>
    </location>
</feature>
<dbReference type="InterPro" id="IPR011991">
    <property type="entry name" value="ArsR-like_HTH"/>
</dbReference>
<evidence type="ECO:0000256" key="3">
    <source>
        <dbReference type="ARBA" id="ARBA00023163"/>
    </source>
</evidence>
<keyword evidence="3" id="KW-0804">Transcription</keyword>
<dbReference type="InterPro" id="IPR036390">
    <property type="entry name" value="WH_DNA-bd_sf"/>
</dbReference>
<dbReference type="Gene3D" id="1.10.10.10">
    <property type="entry name" value="Winged helix-like DNA-binding domain superfamily/Winged helix DNA-binding domain"/>
    <property type="match status" value="1"/>
</dbReference>
<evidence type="ECO:0000256" key="1">
    <source>
        <dbReference type="ARBA" id="ARBA00023015"/>
    </source>
</evidence>
<dbReference type="PANTHER" id="PTHR33204">
    <property type="entry name" value="TRANSCRIPTIONAL REGULATOR, MARR FAMILY"/>
    <property type="match status" value="1"/>
</dbReference>
<evidence type="ECO:0000313" key="6">
    <source>
        <dbReference type="Proteomes" id="UP000053902"/>
    </source>
</evidence>
<dbReference type="STRING" id="1499686.BN1079_01411"/>
<evidence type="ECO:0000259" key="4">
    <source>
        <dbReference type="PROSITE" id="PS51118"/>
    </source>
</evidence>
<keyword evidence="6" id="KW-1185">Reference proteome</keyword>
<organism evidence="5 6">
    <name type="scientific">Pseudomonas saudiphocaensis</name>
    <dbReference type="NCBI Taxonomy" id="1499686"/>
    <lineage>
        <taxon>Bacteria</taxon>
        <taxon>Pseudomonadati</taxon>
        <taxon>Pseudomonadota</taxon>
        <taxon>Gammaproteobacteria</taxon>
        <taxon>Pseudomonadales</taxon>
        <taxon>Pseudomonadaceae</taxon>
        <taxon>Pseudomonas</taxon>
    </lineage>
</organism>
<reference evidence="5 6" key="1">
    <citation type="submission" date="2014-07" db="EMBL/GenBank/DDBJ databases">
        <authorList>
            <person name="Urmite Genomes Urmite Genomes"/>
        </authorList>
    </citation>
    <scope>NUCLEOTIDE SEQUENCE [LARGE SCALE GENOMIC DNA]</scope>
    <source>
        <strain evidence="5 6">20_BN</strain>
    </source>
</reference>
<evidence type="ECO:0000313" key="5">
    <source>
        <dbReference type="EMBL" id="CDZ94100.1"/>
    </source>
</evidence>
<dbReference type="eggNOG" id="COG1733">
    <property type="taxonomic scope" value="Bacteria"/>
</dbReference>
<gene>
    <name evidence="5" type="ORF">BN1079_01411</name>
</gene>
<dbReference type="GO" id="GO:0006355">
    <property type="term" value="P:regulation of DNA-templated transcription"/>
    <property type="evidence" value="ECO:0007669"/>
    <property type="project" value="UniProtKB-ARBA"/>
</dbReference>
<dbReference type="OrthoDB" id="9807069at2"/>
<dbReference type="Pfam" id="PF01638">
    <property type="entry name" value="HxlR"/>
    <property type="match status" value="1"/>
</dbReference>
<dbReference type="RefSeq" id="WP_037023232.1">
    <property type="nucleotide sequence ID" value="NZ_CCSF01000001.1"/>
</dbReference>
<dbReference type="PROSITE" id="PS51118">
    <property type="entry name" value="HTH_HXLR"/>
    <property type="match status" value="1"/>
</dbReference>
<dbReference type="CDD" id="cd00090">
    <property type="entry name" value="HTH_ARSR"/>
    <property type="match status" value="1"/>
</dbReference>
<dbReference type="GO" id="GO:0003677">
    <property type="term" value="F:DNA binding"/>
    <property type="evidence" value="ECO:0007669"/>
    <property type="project" value="UniProtKB-KW"/>
</dbReference>
<dbReference type="SUPFAM" id="SSF46785">
    <property type="entry name" value="Winged helix' DNA-binding domain"/>
    <property type="match status" value="1"/>
</dbReference>
<proteinExistence type="predicted"/>
<dbReference type="InterPro" id="IPR036388">
    <property type="entry name" value="WH-like_DNA-bd_sf"/>
</dbReference>
<dbReference type="HOGENOM" id="CLU_111585_0_1_6"/>
<evidence type="ECO:0000256" key="2">
    <source>
        <dbReference type="ARBA" id="ARBA00023125"/>
    </source>
</evidence>
<keyword evidence="2" id="KW-0238">DNA-binding</keyword>
<protein>
    <submittedName>
        <fullName evidence="5">HxlR family transcriptional regulator</fullName>
    </submittedName>
</protein>